<comment type="caution">
    <text evidence="1">The sequence shown here is derived from an EMBL/GenBank/DDBJ whole genome shotgun (WGS) entry which is preliminary data.</text>
</comment>
<dbReference type="Proteomes" id="UP000536534">
    <property type="component" value="Unassembled WGS sequence"/>
</dbReference>
<evidence type="ECO:0000313" key="2">
    <source>
        <dbReference type="Proteomes" id="UP000536534"/>
    </source>
</evidence>
<proteinExistence type="predicted"/>
<gene>
    <name evidence="1" type="ORF">GX576_14615</name>
</gene>
<accession>A0A7X7LYQ0</accession>
<evidence type="ECO:0000313" key="1">
    <source>
        <dbReference type="EMBL" id="NLF55599.1"/>
    </source>
</evidence>
<reference evidence="1 2" key="1">
    <citation type="journal article" date="2020" name="Biotechnol. Biofuels">
        <title>New insights from the biogas microbiome by comprehensive genome-resolved metagenomics of nearly 1600 species originating from multiple anaerobic digesters.</title>
        <authorList>
            <person name="Campanaro S."/>
            <person name="Treu L."/>
            <person name="Rodriguez-R L.M."/>
            <person name="Kovalovszki A."/>
            <person name="Ziels R.M."/>
            <person name="Maus I."/>
            <person name="Zhu X."/>
            <person name="Kougias P.G."/>
            <person name="Basile A."/>
            <person name="Luo G."/>
            <person name="Schluter A."/>
            <person name="Konstantinidis K.T."/>
            <person name="Angelidaki I."/>
        </authorList>
    </citation>
    <scope>NUCLEOTIDE SEQUENCE [LARGE SCALE GENOMIC DNA]</scope>
    <source>
        <strain evidence="1">AS06rmzACSIP_256</strain>
    </source>
</reference>
<dbReference type="OrthoDB" id="5146716at2"/>
<sequence>MNDTERLLTVIEALRAEVRSLGERVAGLETQLVAAPNARSPAAAGVAGEGPTEEELLAISAAIAAFLGCRAKIRQVRLVRSATWAQVGRVNIQASHHVH</sequence>
<dbReference type="EMBL" id="JAAYYV010000417">
    <property type="protein sequence ID" value="NLF55599.1"/>
    <property type="molecule type" value="Genomic_DNA"/>
</dbReference>
<organism evidence="1 2">
    <name type="scientific">Thauera phenolivorans</name>
    <dbReference type="NCBI Taxonomy" id="1792543"/>
    <lineage>
        <taxon>Bacteria</taxon>
        <taxon>Pseudomonadati</taxon>
        <taxon>Pseudomonadota</taxon>
        <taxon>Betaproteobacteria</taxon>
        <taxon>Rhodocyclales</taxon>
        <taxon>Zoogloeaceae</taxon>
        <taxon>Thauera</taxon>
    </lineage>
</organism>
<dbReference type="RefSeq" id="WP_088179167.1">
    <property type="nucleotide sequence ID" value="NZ_MBFM01000003.1"/>
</dbReference>
<protein>
    <submittedName>
        <fullName evidence="1">Uncharacterized protein</fullName>
    </submittedName>
</protein>
<name>A0A7X7LYQ0_9RHOO</name>
<dbReference type="AlphaFoldDB" id="A0A7X7LYQ0"/>